<dbReference type="EMBL" id="VOKX01000001">
    <property type="protein sequence ID" value="KAB7852824.1"/>
    <property type="molecule type" value="Genomic_DNA"/>
</dbReference>
<sequence length="307" mass="33028">MTGRTPVKITSSALLVAAVAGLAWYGSEHLADQAPHTPVAAAADAVAPDPTIRQGLLRSRELPVEQYLVSFKDATAERAAVLRNVQACMARYGLTYDPPVRPESYTAISDNTANLERRYGLSDRATAEKWGYAWPSAQGEPPRWDPTSAQMDALYGKNGDGEVLGSIGGVPVPKGGCNAEAREKAGAQDDSAAREIGSDSFTRAMKDPAVQQGFDAWSACMKTKGYAYKNPFEITQGPKADDWATSPETKKIAVAEVDCKQSTGLLDVWFATEAKLQEKGIAAKKTRLDAARQHNRSVVRRSLAALK</sequence>
<reference evidence="1 2" key="1">
    <citation type="journal article" date="2019" name="Microb. Cell Fact.">
        <title>Exploring novel herbicidin analogues by transcriptional regulator overexpression and MS/MS molecular networking.</title>
        <authorList>
            <person name="Shi Y."/>
            <person name="Gu R."/>
            <person name="Li Y."/>
            <person name="Wang X."/>
            <person name="Ren W."/>
            <person name="Li X."/>
            <person name="Wang L."/>
            <person name="Xie Y."/>
            <person name="Hong B."/>
        </authorList>
    </citation>
    <scope>NUCLEOTIDE SEQUENCE [LARGE SCALE GENOMIC DNA]</scope>
    <source>
        <strain evidence="1 2">US-43</strain>
    </source>
</reference>
<organism evidence="1 2">
    <name type="scientific">Streptomyces mobaraensis</name>
    <name type="common">Streptoverticillium mobaraense</name>
    <dbReference type="NCBI Taxonomy" id="35621"/>
    <lineage>
        <taxon>Bacteria</taxon>
        <taxon>Bacillati</taxon>
        <taxon>Actinomycetota</taxon>
        <taxon>Actinomycetes</taxon>
        <taxon>Kitasatosporales</taxon>
        <taxon>Streptomycetaceae</taxon>
        <taxon>Streptomyces</taxon>
    </lineage>
</organism>
<protein>
    <submittedName>
        <fullName evidence="1">Uncharacterized protein</fullName>
    </submittedName>
</protein>
<keyword evidence="2" id="KW-1185">Reference proteome</keyword>
<accession>A0A5N5WH12</accession>
<name>A0A5N5WH12_STRMB</name>
<comment type="caution">
    <text evidence="1">The sequence shown here is derived from an EMBL/GenBank/DDBJ whole genome shotgun (WGS) entry which is preliminary data.</text>
</comment>
<dbReference type="Proteomes" id="UP000327000">
    <property type="component" value="Unassembled WGS sequence"/>
</dbReference>
<evidence type="ECO:0000313" key="1">
    <source>
        <dbReference type="EMBL" id="KAB7852824.1"/>
    </source>
</evidence>
<proteinExistence type="predicted"/>
<dbReference type="OrthoDB" id="4800194at2"/>
<gene>
    <name evidence="1" type="ORF">FRZ00_01055</name>
</gene>
<dbReference type="RefSeq" id="WP_004944616.1">
    <property type="nucleotide sequence ID" value="NZ_JBFADJ010000004.1"/>
</dbReference>
<dbReference type="AlphaFoldDB" id="A0A5N5WH12"/>
<evidence type="ECO:0000313" key="2">
    <source>
        <dbReference type="Proteomes" id="UP000327000"/>
    </source>
</evidence>